<dbReference type="PANTHER" id="PTHR46663">
    <property type="entry name" value="DIGUANYLATE CYCLASE DGCT-RELATED"/>
    <property type="match status" value="1"/>
</dbReference>
<dbReference type="AlphaFoldDB" id="A0A846XTV7"/>
<accession>A0A846XTV7</accession>
<keyword evidence="3" id="KW-1185">Reference proteome</keyword>
<dbReference type="SUPFAM" id="SSF55073">
    <property type="entry name" value="Nucleotide cyclase"/>
    <property type="match status" value="1"/>
</dbReference>
<dbReference type="CDD" id="cd01949">
    <property type="entry name" value="GGDEF"/>
    <property type="match status" value="1"/>
</dbReference>
<proteinExistence type="predicted"/>
<dbReference type="InterPro" id="IPR029787">
    <property type="entry name" value="Nucleotide_cyclase"/>
</dbReference>
<dbReference type="InterPro" id="IPR000160">
    <property type="entry name" value="GGDEF_dom"/>
</dbReference>
<evidence type="ECO:0000313" key="3">
    <source>
        <dbReference type="Proteomes" id="UP000565711"/>
    </source>
</evidence>
<reference evidence="2 3" key="1">
    <citation type="submission" date="2020-04" db="EMBL/GenBank/DDBJ databases">
        <title>MicrobeNet Type strains.</title>
        <authorList>
            <person name="Nicholson A.C."/>
        </authorList>
    </citation>
    <scope>NUCLEOTIDE SEQUENCE [LARGE SCALE GENOMIC DNA]</scope>
    <source>
        <strain evidence="2 3">JCM 12354</strain>
    </source>
</reference>
<name>A0A846XTV7_9NOCA</name>
<dbReference type="PANTHER" id="PTHR46663:SF2">
    <property type="entry name" value="GGDEF DOMAIN-CONTAINING PROTEIN"/>
    <property type="match status" value="1"/>
</dbReference>
<dbReference type="Gene3D" id="3.30.70.270">
    <property type="match status" value="1"/>
</dbReference>
<evidence type="ECO:0000313" key="2">
    <source>
        <dbReference type="EMBL" id="NKY49194.1"/>
    </source>
</evidence>
<dbReference type="InterPro" id="IPR043128">
    <property type="entry name" value="Rev_trsase/Diguanyl_cyclase"/>
</dbReference>
<protein>
    <submittedName>
        <fullName evidence="2">GGDEF domain-containing protein</fullName>
    </submittedName>
</protein>
<dbReference type="Proteomes" id="UP000565711">
    <property type="component" value="Unassembled WGS sequence"/>
</dbReference>
<dbReference type="SMART" id="SM00267">
    <property type="entry name" value="GGDEF"/>
    <property type="match status" value="1"/>
</dbReference>
<sequence length="343" mass="37089">MTAELDAQTAAIVAATTRDWARAVYPGSGLTVAPEHLEWVFGAIIDELLNLAQWEPFPVTAARAIGRRLAEAPFDRTRMLAPATRALLGFAPGDSGSLVATRWPFVASHAIDSYAEALQQRALAQQERNLTAAVSVRVQEIAQLQNRLRHEATHDALTDLANRSLLQERVRIMATDHTRGVGLLLIDLDDFKQINDGHGHSVGDEVLVAISRRLRAACPDEAVVCRYGGDEFVVALPAHRNTLAEVAMRVLTALHDPVHTEAGPVPVSASVGTAFSPPGRPCDFSDLLRSADRAMYSAKTAGKRQFALSELEDTESEPGGYDATRLHYGADATRLRYDAAVAG</sequence>
<organism evidence="2 3">
    <name type="scientific">Nocardia vermiculata</name>
    <dbReference type="NCBI Taxonomy" id="257274"/>
    <lineage>
        <taxon>Bacteria</taxon>
        <taxon>Bacillati</taxon>
        <taxon>Actinomycetota</taxon>
        <taxon>Actinomycetes</taxon>
        <taxon>Mycobacteriales</taxon>
        <taxon>Nocardiaceae</taxon>
        <taxon>Nocardia</taxon>
    </lineage>
</organism>
<dbReference type="Pfam" id="PF00990">
    <property type="entry name" value="GGDEF"/>
    <property type="match status" value="1"/>
</dbReference>
<dbReference type="InterPro" id="IPR052163">
    <property type="entry name" value="DGC-Regulatory_Protein"/>
</dbReference>
<dbReference type="RefSeq" id="WP_084473791.1">
    <property type="nucleotide sequence ID" value="NZ_JAAXOP010000002.1"/>
</dbReference>
<evidence type="ECO:0000259" key="1">
    <source>
        <dbReference type="PROSITE" id="PS50887"/>
    </source>
</evidence>
<feature type="domain" description="GGDEF" evidence="1">
    <location>
        <begin position="179"/>
        <end position="311"/>
    </location>
</feature>
<dbReference type="EMBL" id="JAAXOP010000002">
    <property type="protein sequence ID" value="NKY49194.1"/>
    <property type="molecule type" value="Genomic_DNA"/>
</dbReference>
<comment type="caution">
    <text evidence="2">The sequence shown here is derived from an EMBL/GenBank/DDBJ whole genome shotgun (WGS) entry which is preliminary data.</text>
</comment>
<dbReference type="PROSITE" id="PS50887">
    <property type="entry name" value="GGDEF"/>
    <property type="match status" value="1"/>
</dbReference>
<dbReference type="NCBIfam" id="TIGR00254">
    <property type="entry name" value="GGDEF"/>
    <property type="match status" value="1"/>
</dbReference>
<gene>
    <name evidence="2" type="ORF">HGA08_03080</name>
</gene>